<organism evidence="5 6">
    <name type="scientific">Perspicuibacillus lycopersici</name>
    <dbReference type="NCBI Taxonomy" id="1325689"/>
    <lineage>
        <taxon>Bacteria</taxon>
        <taxon>Bacillati</taxon>
        <taxon>Bacillota</taxon>
        <taxon>Bacilli</taxon>
        <taxon>Bacillales</taxon>
        <taxon>Bacillaceae</taxon>
        <taxon>Perspicuibacillus</taxon>
    </lineage>
</organism>
<reference evidence="5" key="1">
    <citation type="submission" date="2022-10" db="EMBL/GenBank/DDBJ databases">
        <title>Description of Fervidibacillus gen. nov. in the family Fervidibacillaceae fam. nov. with two species, Fervidibacillus albus sp. nov., and Fervidibacillus halotolerans sp. nov., isolated from tidal flat sediments.</title>
        <authorList>
            <person name="Kwon K.K."/>
            <person name="Yang S.-H."/>
        </authorList>
    </citation>
    <scope>NUCLEOTIDE SEQUENCE</scope>
    <source>
        <strain evidence="5">JCM 19140</strain>
    </source>
</reference>
<dbReference type="SMART" id="SM00347">
    <property type="entry name" value="HTH_MARR"/>
    <property type="match status" value="1"/>
</dbReference>
<dbReference type="PANTHER" id="PTHR42756:SF1">
    <property type="entry name" value="TRANSCRIPTIONAL REPRESSOR OF EMRAB OPERON"/>
    <property type="match status" value="1"/>
</dbReference>
<name>A0AAE3LMN4_9BACI</name>
<dbReference type="PROSITE" id="PS50995">
    <property type="entry name" value="HTH_MARR_2"/>
    <property type="match status" value="1"/>
</dbReference>
<dbReference type="AlphaFoldDB" id="A0AAE3LMN4"/>
<gene>
    <name evidence="5" type="ORF">OEV98_05185</name>
</gene>
<evidence type="ECO:0000259" key="4">
    <source>
        <dbReference type="PROSITE" id="PS50995"/>
    </source>
</evidence>
<dbReference type="GO" id="GO:0003677">
    <property type="term" value="F:DNA binding"/>
    <property type="evidence" value="ECO:0007669"/>
    <property type="project" value="UniProtKB-KW"/>
</dbReference>
<dbReference type="Gene3D" id="1.10.10.10">
    <property type="entry name" value="Winged helix-like DNA-binding domain superfamily/Winged helix DNA-binding domain"/>
    <property type="match status" value="1"/>
</dbReference>
<keyword evidence="1" id="KW-0805">Transcription regulation</keyword>
<dbReference type="InterPro" id="IPR036388">
    <property type="entry name" value="WH-like_DNA-bd_sf"/>
</dbReference>
<evidence type="ECO:0000313" key="6">
    <source>
        <dbReference type="Proteomes" id="UP001209318"/>
    </source>
</evidence>
<comment type="caution">
    <text evidence="5">The sequence shown here is derived from an EMBL/GenBank/DDBJ whole genome shotgun (WGS) entry which is preliminary data.</text>
</comment>
<dbReference type="Pfam" id="PF01047">
    <property type="entry name" value="MarR"/>
    <property type="match status" value="1"/>
</dbReference>
<evidence type="ECO:0000313" key="5">
    <source>
        <dbReference type="EMBL" id="MCU9612942.1"/>
    </source>
</evidence>
<keyword evidence="3" id="KW-0804">Transcription</keyword>
<dbReference type="InterPro" id="IPR000835">
    <property type="entry name" value="HTH_MarR-typ"/>
</dbReference>
<dbReference type="Proteomes" id="UP001209318">
    <property type="component" value="Unassembled WGS sequence"/>
</dbReference>
<keyword evidence="6" id="KW-1185">Reference proteome</keyword>
<keyword evidence="2" id="KW-0238">DNA-binding</keyword>
<dbReference type="GO" id="GO:0003700">
    <property type="term" value="F:DNA-binding transcription factor activity"/>
    <property type="evidence" value="ECO:0007669"/>
    <property type="project" value="InterPro"/>
</dbReference>
<dbReference type="EMBL" id="JAOUSF010000002">
    <property type="protein sequence ID" value="MCU9612942.1"/>
    <property type="molecule type" value="Genomic_DNA"/>
</dbReference>
<accession>A0AAE3LMN4</accession>
<evidence type="ECO:0000256" key="1">
    <source>
        <dbReference type="ARBA" id="ARBA00023015"/>
    </source>
</evidence>
<evidence type="ECO:0000256" key="2">
    <source>
        <dbReference type="ARBA" id="ARBA00023125"/>
    </source>
</evidence>
<feature type="domain" description="HTH marR-type" evidence="4">
    <location>
        <begin position="1"/>
        <end position="141"/>
    </location>
</feature>
<dbReference type="SUPFAM" id="SSF46785">
    <property type="entry name" value="Winged helix' DNA-binding domain"/>
    <property type="match status" value="1"/>
</dbReference>
<sequence>MNKTLIQELINRYITLTNDVWKRGEVLVREEIGSDLTNDQLYLLRYVNQHKQCTTTELAEVFFVQKSAISAIVNRLVEKNLMERSQDKEDRRIVVLSLTDEGKELYLKMESKIFKLVESFITQFNEKEITQFMQSYEKLAKILKDKMEEK</sequence>
<evidence type="ECO:0000256" key="3">
    <source>
        <dbReference type="ARBA" id="ARBA00023163"/>
    </source>
</evidence>
<dbReference type="InterPro" id="IPR036390">
    <property type="entry name" value="WH_DNA-bd_sf"/>
</dbReference>
<dbReference type="RefSeq" id="WP_263072151.1">
    <property type="nucleotide sequence ID" value="NZ_JAOUSF010000002.1"/>
</dbReference>
<dbReference type="PRINTS" id="PR00598">
    <property type="entry name" value="HTHMARR"/>
</dbReference>
<dbReference type="PANTHER" id="PTHR42756">
    <property type="entry name" value="TRANSCRIPTIONAL REGULATOR, MARR"/>
    <property type="match status" value="1"/>
</dbReference>
<proteinExistence type="predicted"/>
<protein>
    <submittedName>
        <fullName evidence="5">MarR family transcriptional regulator</fullName>
    </submittedName>
</protein>